<keyword evidence="2" id="KW-0808">Transferase</keyword>
<dbReference type="InterPro" id="IPR002173">
    <property type="entry name" value="Carboh/pur_kinase_PfkB_CS"/>
</dbReference>
<evidence type="ECO:0000256" key="2">
    <source>
        <dbReference type="ARBA" id="ARBA00022679"/>
    </source>
</evidence>
<accession>A0ABU7G952</accession>
<dbReference type="InterPro" id="IPR050306">
    <property type="entry name" value="PfkB_Carbo_kinase"/>
</dbReference>
<comment type="caution">
    <text evidence="5">The sequence shown here is derived from an EMBL/GenBank/DDBJ whole genome shotgun (WGS) entry which is preliminary data.</text>
</comment>
<dbReference type="EMBL" id="JAYDYW010000016">
    <property type="protein sequence ID" value="MEE1675907.1"/>
    <property type="molecule type" value="Genomic_DNA"/>
</dbReference>
<evidence type="ECO:0000256" key="3">
    <source>
        <dbReference type="ARBA" id="ARBA00022777"/>
    </source>
</evidence>
<dbReference type="InterPro" id="IPR029056">
    <property type="entry name" value="Ribokinase-like"/>
</dbReference>
<protein>
    <submittedName>
        <fullName evidence="5">Sugar kinase</fullName>
    </submittedName>
</protein>
<gene>
    <name evidence="5" type="ORF">SNR37_001234</name>
</gene>
<dbReference type="Proteomes" id="UP001310248">
    <property type="component" value="Unassembled WGS sequence"/>
</dbReference>
<organism evidence="5 6">
    <name type="scientific">Agarivorans aestuarii</name>
    <dbReference type="NCBI Taxonomy" id="1563703"/>
    <lineage>
        <taxon>Bacteria</taxon>
        <taxon>Pseudomonadati</taxon>
        <taxon>Pseudomonadota</taxon>
        <taxon>Gammaproteobacteria</taxon>
        <taxon>Alteromonadales</taxon>
        <taxon>Alteromonadaceae</taxon>
        <taxon>Agarivorans</taxon>
    </lineage>
</organism>
<evidence type="ECO:0000256" key="1">
    <source>
        <dbReference type="ARBA" id="ARBA00010688"/>
    </source>
</evidence>
<keyword evidence="6" id="KW-1185">Reference proteome</keyword>
<sequence length="314" mass="34467">MTELKVAFVGECMVELQQQENGLRQSFGGDTLNTAVYFSRISQNAKASYVTALGRDALSEQMIATWHADNIDTHLVQRLEDKLPGIYMVQVDETGERSFLYWRNDSAAKFWLERASDSLIEELTNYDVIYLSGISIAVLPEASKEKLFQVLAQCKNNGAKVVFDNNFRPALWQSKQQAIDAYAKVLACTHTAMLTFDDEQEIYDDAHIEQCIERTLALGVSELVIKRGSKDCLIVTEDGAISVPATKVANVVDTNAAGDSFAAGYLVARLHGANTEQAALTGHKMAGTVIQHKGAVIDAAHMPKIQLSFTADAV</sequence>
<dbReference type="CDD" id="cd01166">
    <property type="entry name" value="KdgK"/>
    <property type="match status" value="1"/>
</dbReference>
<dbReference type="Gene3D" id="3.40.1190.20">
    <property type="match status" value="1"/>
</dbReference>
<dbReference type="InterPro" id="IPR011611">
    <property type="entry name" value="PfkB_dom"/>
</dbReference>
<proteinExistence type="inferred from homology"/>
<dbReference type="GO" id="GO:0016301">
    <property type="term" value="F:kinase activity"/>
    <property type="evidence" value="ECO:0007669"/>
    <property type="project" value="UniProtKB-KW"/>
</dbReference>
<name>A0ABU7G952_9ALTE</name>
<comment type="similarity">
    <text evidence="1">Belongs to the carbohydrate kinase PfkB family.</text>
</comment>
<dbReference type="PANTHER" id="PTHR43085:SF15">
    <property type="entry name" value="2-DEHYDRO-3-DEOXYGLUCONOKINASE"/>
    <property type="match status" value="1"/>
</dbReference>
<feature type="domain" description="Carbohydrate kinase PfkB" evidence="4">
    <location>
        <begin position="5"/>
        <end position="297"/>
    </location>
</feature>
<dbReference type="SUPFAM" id="SSF53613">
    <property type="entry name" value="Ribokinase-like"/>
    <property type="match status" value="1"/>
</dbReference>
<dbReference type="Pfam" id="PF00294">
    <property type="entry name" value="PfkB"/>
    <property type="match status" value="1"/>
</dbReference>
<reference evidence="6" key="1">
    <citation type="submission" date="2023-07" db="EMBL/GenBank/DDBJ databases">
        <title>Draft genome sequence of Agarivorans aestuarii strain ZMCS4, a CAZymes producing bacteria isolated from the marine brown algae Clodostephus spongiosus.</title>
        <authorList>
            <person name="Lorente B."/>
            <person name="Cabral C."/>
            <person name="Frias J."/>
            <person name="Faria J."/>
            <person name="Toubarro D."/>
        </authorList>
    </citation>
    <scope>NUCLEOTIDE SEQUENCE [LARGE SCALE GENOMIC DNA]</scope>
    <source>
        <strain evidence="6">ZMCS4</strain>
    </source>
</reference>
<evidence type="ECO:0000259" key="4">
    <source>
        <dbReference type="Pfam" id="PF00294"/>
    </source>
</evidence>
<dbReference type="PROSITE" id="PS00584">
    <property type="entry name" value="PFKB_KINASES_2"/>
    <property type="match status" value="1"/>
</dbReference>
<evidence type="ECO:0000313" key="5">
    <source>
        <dbReference type="EMBL" id="MEE1675907.1"/>
    </source>
</evidence>
<dbReference type="PANTHER" id="PTHR43085">
    <property type="entry name" value="HEXOKINASE FAMILY MEMBER"/>
    <property type="match status" value="1"/>
</dbReference>
<dbReference type="RefSeq" id="WP_329776674.1">
    <property type="nucleotide sequence ID" value="NZ_JAYDYW010000016.1"/>
</dbReference>
<evidence type="ECO:0000313" key="6">
    <source>
        <dbReference type="Proteomes" id="UP001310248"/>
    </source>
</evidence>
<keyword evidence="3 5" id="KW-0418">Kinase</keyword>